<sequence length="454" mass="51908">MEPEWEAKFEPNSYGFRPGRSAHDAIVAIYLAINKKTKWVLDADIAKCFDKINHDKLLQKLGTYPKLRQQIKAWLKSGVIQGNSWFPTKEGTPQGGVISPLLANIALHGMEEAVKQFAASFPGNKRDNKLSLSLIRYADDFVILHKEQKVIEECKKIISDWLADMGLELKSSKTQITHTLKSDKGFNFLGFNIRQYPIGKHHRGRAGLDFKNLIKPQKEKVKAHIKQIGDTIAKHKSSPQAALIKELNPIIQGWSNYNSTQVSKEIFVYCDYILFHQLIRWAKRRHPNKGAKWVVNKYWHTEGKRKWVFGVKKDDSLLRLTKHSDTPIIRHTKVKGARSPYDGDLIYWSSRLGIHPEMPGEKAALLKNQEGKCNYCGHYFKDGDILEIDHVIPKALGGNNRKDNKQLLHRHCHDRKTAVDLIGIRDKNHSTEEPDEVKVSRPVLKTSQRGDSLA</sequence>
<feature type="domain" description="Reverse transcriptase" evidence="2">
    <location>
        <begin position="1"/>
        <end position="193"/>
    </location>
</feature>
<keyword evidence="4" id="KW-1185">Reference proteome</keyword>
<keyword evidence="3" id="KW-0808">Transferase</keyword>
<dbReference type="PANTHER" id="PTHR34047:SF10">
    <property type="entry name" value="GROUP II INTRON-ASSOCIATED OPEN READING FRAME"/>
    <property type="match status" value="1"/>
</dbReference>
<protein>
    <submittedName>
        <fullName evidence="3">Group II intron reverse transcriptase/maturase</fullName>
    </submittedName>
</protein>
<dbReference type="PANTHER" id="PTHR34047">
    <property type="entry name" value="NUCLEAR INTRON MATURASE 1, MITOCHONDRIAL-RELATED"/>
    <property type="match status" value="1"/>
</dbReference>
<reference evidence="3" key="1">
    <citation type="submission" date="2016-10" db="EMBL/GenBank/DDBJ databases">
        <title>CRISPR-Cas defence system in Roseofilum reptotaenium: evidence of a bacteriophage-cyanobacterium arms race in the coral black band disease.</title>
        <authorList>
            <person name="Buerger P."/>
            <person name="Wood-Charlson E.M."/>
            <person name="Weynberg K.D."/>
            <person name="Willis B."/>
            <person name="Van Oppen M.J."/>
        </authorList>
    </citation>
    <scope>NUCLEOTIDE SEQUENCE [LARGE SCALE GENOMIC DNA]</scope>
    <source>
        <strain evidence="3">AO1-A</strain>
    </source>
</reference>
<keyword evidence="3" id="KW-0695">RNA-directed DNA polymerase</keyword>
<feature type="compositionally biased region" description="Basic and acidic residues" evidence="1">
    <location>
        <begin position="428"/>
        <end position="439"/>
    </location>
</feature>
<evidence type="ECO:0000313" key="4">
    <source>
        <dbReference type="Proteomes" id="UP000183940"/>
    </source>
</evidence>
<feature type="compositionally biased region" description="Polar residues" evidence="1">
    <location>
        <begin position="445"/>
        <end position="454"/>
    </location>
</feature>
<evidence type="ECO:0000259" key="2">
    <source>
        <dbReference type="PROSITE" id="PS50878"/>
    </source>
</evidence>
<dbReference type="GO" id="GO:0003964">
    <property type="term" value="F:RNA-directed DNA polymerase activity"/>
    <property type="evidence" value="ECO:0007669"/>
    <property type="project" value="UniProtKB-KW"/>
</dbReference>
<dbReference type="Pfam" id="PF08388">
    <property type="entry name" value="GIIM"/>
    <property type="match status" value="1"/>
</dbReference>
<dbReference type="Pfam" id="PF01844">
    <property type="entry name" value="HNH"/>
    <property type="match status" value="1"/>
</dbReference>
<dbReference type="InterPro" id="IPR002711">
    <property type="entry name" value="HNH"/>
</dbReference>
<name>A0A1L9QK15_9CYAN</name>
<dbReference type="Proteomes" id="UP000183940">
    <property type="component" value="Unassembled WGS sequence"/>
</dbReference>
<gene>
    <name evidence="3" type="ORF">BI308_24320</name>
</gene>
<comment type="caution">
    <text evidence="3">The sequence shown here is derived from an EMBL/GenBank/DDBJ whole genome shotgun (WGS) entry which is preliminary data.</text>
</comment>
<organism evidence="3 4">
    <name type="scientific">Roseofilum reptotaenium AO1-A</name>
    <dbReference type="NCBI Taxonomy" id="1925591"/>
    <lineage>
        <taxon>Bacteria</taxon>
        <taxon>Bacillati</taxon>
        <taxon>Cyanobacteriota</taxon>
        <taxon>Cyanophyceae</taxon>
        <taxon>Desertifilales</taxon>
        <taxon>Desertifilaceae</taxon>
        <taxon>Roseofilum</taxon>
    </lineage>
</organism>
<dbReference type="AlphaFoldDB" id="A0A1L9QK15"/>
<keyword evidence="3" id="KW-0548">Nucleotidyltransferase</keyword>
<dbReference type="Pfam" id="PF00078">
    <property type="entry name" value="RVT_1"/>
    <property type="match status" value="1"/>
</dbReference>
<evidence type="ECO:0000256" key="1">
    <source>
        <dbReference type="SAM" id="MobiDB-lite"/>
    </source>
</evidence>
<dbReference type="CDD" id="cd00085">
    <property type="entry name" value="HNHc"/>
    <property type="match status" value="1"/>
</dbReference>
<proteinExistence type="predicted"/>
<dbReference type="InterPro" id="IPR051083">
    <property type="entry name" value="GrpII_Intron_Splice-Mob/Def"/>
</dbReference>
<dbReference type="CDD" id="cd01651">
    <property type="entry name" value="RT_G2_intron"/>
    <property type="match status" value="1"/>
</dbReference>
<dbReference type="InterPro" id="IPR013597">
    <property type="entry name" value="Mat_intron_G2"/>
</dbReference>
<dbReference type="SMART" id="SM00507">
    <property type="entry name" value="HNHc"/>
    <property type="match status" value="1"/>
</dbReference>
<dbReference type="GO" id="GO:0003676">
    <property type="term" value="F:nucleic acid binding"/>
    <property type="evidence" value="ECO:0007669"/>
    <property type="project" value="InterPro"/>
</dbReference>
<dbReference type="InterPro" id="IPR043502">
    <property type="entry name" value="DNA/RNA_pol_sf"/>
</dbReference>
<accession>A0A1L9QK15</accession>
<dbReference type="PROSITE" id="PS50878">
    <property type="entry name" value="RT_POL"/>
    <property type="match status" value="1"/>
</dbReference>
<dbReference type="InterPro" id="IPR000477">
    <property type="entry name" value="RT_dom"/>
</dbReference>
<dbReference type="Gene3D" id="1.10.30.50">
    <property type="match status" value="1"/>
</dbReference>
<evidence type="ECO:0000313" key="3">
    <source>
        <dbReference type="EMBL" id="OJJ15485.1"/>
    </source>
</evidence>
<dbReference type="SUPFAM" id="SSF56672">
    <property type="entry name" value="DNA/RNA polymerases"/>
    <property type="match status" value="1"/>
</dbReference>
<dbReference type="EMBL" id="MLAW01000070">
    <property type="protein sequence ID" value="OJJ15485.1"/>
    <property type="molecule type" value="Genomic_DNA"/>
</dbReference>
<dbReference type="InterPro" id="IPR003615">
    <property type="entry name" value="HNH_nuc"/>
</dbReference>
<feature type="region of interest" description="Disordered" evidence="1">
    <location>
        <begin position="428"/>
        <end position="454"/>
    </location>
</feature>
<dbReference type="GO" id="GO:0008270">
    <property type="term" value="F:zinc ion binding"/>
    <property type="evidence" value="ECO:0007669"/>
    <property type="project" value="InterPro"/>
</dbReference>
<dbReference type="GO" id="GO:0004519">
    <property type="term" value="F:endonuclease activity"/>
    <property type="evidence" value="ECO:0007669"/>
    <property type="project" value="InterPro"/>
</dbReference>